<keyword evidence="5" id="KW-1185">Reference proteome</keyword>
<dbReference type="RefSeq" id="XP_047779955.1">
    <property type="nucleotide sequence ID" value="XM_047919419.1"/>
</dbReference>
<dbReference type="EMBL" id="JADCUA010000008">
    <property type="protein sequence ID" value="KAH9837917.1"/>
    <property type="molecule type" value="Genomic_DNA"/>
</dbReference>
<evidence type="ECO:0000256" key="2">
    <source>
        <dbReference type="ARBA" id="ARBA00023002"/>
    </source>
</evidence>
<dbReference type="Proteomes" id="UP000814176">
    <property type="component" value="Unassembled WGS sequence"/>
</dbReference>
<gene>
    <name evidence="4" type="ORF">C8Q71DRAFT_568716</name>
</gene>
<dbReference type="GeneID" id="72000151"/>
<sequence>MQGFTMKRNLEALTIWAACTLLAASLFGKLTYLHWAKRIPSNVEPAVAREELTSALWDVERGPVHLQFDHYYLRYGLDAEQQWAALVPHDGLVYVGDGPNSEPYMPSMFHQLRCLDVLRAQYLLPLEERDMERAQHCINYIRQMVLCRGDMHLETFLADRWSPENVDRRGTYRCRDFRAVYDAVEKNQQEHRHWVVNKNTTA</sequence>
<dbReference type="PANTHER" id="PTHR33365:SF11">
    <property type="entry name" value="TAT PATHWAY SIGNAL SEQUENCE"/>
    <property type="match status" value="1"/>
</dbReference>
<comment type="similarity">
    <text evidence="3">Belongs to the ustYa family.</text>
</comment>
<dbReference type="PANTHER" id="PTHR33365">
    <property type="entry name" value="YALI0B05434P"/>
    <property type="match status" value="1"/>
</dbReference>
<comment type="pathway">
    <text evidence="1">Mycotoxin biosynthesis.</text>
</comment>
<keyword evidence="2" id="KW-0560">Oxidoreductase</keyword>
<proteinExistence type="inferred from homology"/>
<protein>
    <submittedName>
        <fullName evidence="4">Uncharacterized protein</fullName>
    </submittedName>
</protein>
<name>A0ABQ8KIU7_9APHY</name>
<reference evidence="4 5" key="1">
    <citation type="journal article" date="2021" name="Environ. Microbiol.">
        <title>Gene family expansions and transcriptome signatures uncover fungal adaptations to wood decay.</title>
        <authorList>
            <person name="Hage H."/>
            <person name="Miyauchi S."/>
            <person name="Viragh M."/>
            <person name="Drula E."/>
            <person name="Min B."/>
            <person name="Chaduli D."/>
            <person name="Navarro D."/>
            <person name="Favel A."/>
            <person name="Norest M."/>
            <person name="Lesage-Meessen L."/>
            <person name="Balint B."/>
            <person name="Merenyi Z."/>
            <person name="de Eugenio L."/>
            <person name="Morin E."/>
            <person name="Martinez A.T."/>
            <person name="Baldrian P."/>
            <person name="Stursova M."/>
            <person name="Martinez M.J."/>
            <person name="Novotny C."/>
            <person name="Magnuson J.K."/>
            <person name="Spatafora J.W."/>
            <person name="Maurice S."/>
            <person name="Pangilinan J."/>
            <person name="Andreopoulos W."/>
            <person name="LaButti K."/>
            <person name="Hundley H."/>
            <person name="Na H."/>
            <person name="Kuo A."/>
            <person name="Barry K."/>
            <person name="Lipzen A."/>
            <person name="Henrissat B."/>
            <person name="Riley R."/>
            <person name="Ahrendt S."/>
            <person name="Nagy L.G."/>
            <person name="Grigoriev I.V."/>
            <person name="Martin F."/>
            <person name="Rosso M.N."/>
        </authorList>
    </citation>
    <scope>NUCLEOTIDE SEQUENCE [LARGE SCALE GENOMIC DNA]</scope>
    <source>
        <strain evidence="4 5">CIRM-BRFM 1785</strain>
    </source>
</reference>
<evidence type="ECO:0000256" key="1">
    <source>
        <dbReference type="ARBA" id="ARBA00004685"/>
    </source>
</evidence>
<evidence type="ECO:0000313" key="5">
    <source>
        <dbReference type="Proteomes" id="UP000814176"/>
    </source>
</evidence>
<dbReference type="InterPro" id="IPR021765">
    <property type="entry name" value="UstYa-like"/>
</dbReference>
<accession>A0ABQ8KIU7</accession>
<dbReference type="Pfam" id="PF11807">
    <property type="entry name" value="UstYa"/>
    <property type="match status" value="1"/>
</dbReference>
<organism evidence="4 5">
    <name type="scientific">Rhodofomes roseus</name>
    <dbReference type="NCBI Taxonomy" id="34475"/>
    <lineage>
        <taxon>Eukaryota</taxon>
        <taxon>Fungi</taxon>
        <taxon>Dikarya</taxon>
        <taxon>Basidiomycota</taxon>
        <taxon>Agaricomycotina</taxon>
        <taxon>Agaricomycetes</taxon>
        <taxon>Polyporales</taxon>
        <taxon>Rhodofomes</taxon>
    </lineage>
</organism>
<comment type="caution">
    <text evidence="4">The sequence shown here is derived from an EMBL/GenBank/DDBJ whole genome shotgun (WGS) entry which is preliminary data.</text>
</comment>
<evidence type="ECO:0000313" key="4">
    <source>
        <dbReference type="EMBL" id="KAH9837917.1"/>
    </source>
</evidence>
<evidence type="ECO:0000256" key="3">
    <source>
        <dbReference type="ARBA" id="ARBA00035112"/>
    </source>
</evidence>